<dbReference type="GO" id="GO:0070773">
    <property type="term" value="F:protein-N-terminal glutamine amidohydrolase activity"/>
    <property type="evidence" value="ECO:0007669"/>
    <property type="project" value="InterPro"/>
</dbReference>
<evidence type="ECO:0000313" key="4">
    <source>
        <dbReference type="EMBL" id="GCB24250.1"/>
    </source>
</evidence>
<dbReference type="GO" id="GO:0030163">
    <property type="term" value="P:protein catabolic process"/>
    <property type="evidence" value="ECO:0007669"/>
    <property type="project" value="TreeGrafter"/>
</dbReference>
<dbReference type="PANTHER" id="PTHR11750">
    <property type="entry name" value="PROTEIN N-TERMINAL AMIDASE"/>
    <property type="match status" value="1"/>
</dbReference>
<dbReference type="AlphaFoldDB" id="A0A401KYB5"/>
<dbReference type="Gene3D" id="4.10.280.10">
    <property type="entry name" value="Helix-loop-helix DNA-binding domain"/>
    <property type="match status" value="1"/>
</dbReference>
<dbReference type="CDD" id="cd11398">
    <property type="entry name" value="bHLHzip_scCBP1"/>
    <property type="match status" value="1"/>
</dbReference>
<evidence type="ECO:0000259" key="2">
    <source>
        <dbReference type="PROSITE" id="PS50263"/>
    </source>
</evidence>
<evidence type="ECO:0000313" key="5">
    <source>
        <dbReference type="Proteomes" id="UP000286921"/>
    </source>
</evidence>
<dbReference type="PROSITE" id="PS50263">
    <property type="entry name" value="CN_HYDROLASE"/>
    <property type="match status" value="1"/>
</dbReference>
<proteinExistence type="predicted"/>
<dbReference type="EMBL" id="BDHI01000015">
    <property type="protein sequence ID" value="GCB24250.1"/>
    <property type="molecule type" value="Genomic_DNA"/>
</dbReference>
<dbReference type="SUPFAM" id="SSF56317">
    <property type="entry name" value="Carbon-nitrogen hydrolase"/>
    <property type="match status" value="1"/>
</dbReference>
<feature type="compositionally biased region" description="Acidic residues" evidence="1">
    <location>
        <begin position="345"/>
        <end position="358"/>
    </location>
</feature>
<dbReference type="Pfam" id="PF00010">
    <property type="entry name" value="HLH"/>
    <property type="match status" value="1"/>
</dbReference>
<dbReference type="PROSITE" id="PS50888">
    <property type="entry name" value="BHLH"/>
    <property type="match status" value="1"/>
</dbReference>
<dbReference type="InterPro" id="IPR039703">
    <property type="entry name" value="Nta1"/>
</dbReference>
<comment type="caution">
    <text evidence="4">The sequence shown here is derived from an EMBL/GenBank/DDBJ whole genome shotgun (WGS) entry which is preliminary data.</text>
</comment>
<dbReference type="GO" id="GO:0003700">
    <property type="term" value="F:DNA-binding transcription factor activity"/>
    <property type="evidence" value="ECO:0007669"/>
    <property type="project" value="InterPro"/>
</dbReference>
<dbReference type="GO" id="GO:0046983">
    <property type="term" value="F:protein dimerization activity"/>
    <property type="evidence" value="ECO:0007669"/>
    <property type="project" value="InterPro"/>
</dbReference>
<organism evidence="4 5">
    <name type="scientific">Aspergillus awamori</name>
    <name type="common">Black koji mold</name>
    <dbReference type="NCBI Taxonomy" id="105351"/>
    <lineage>
        <taxon>Eukaryota</taxon>
        <taxon>Fungi</taxon>
        <taxon>Dikarya</taxon>
        <taxon>Ascomycota</taxon>
        <taxon>Pezizomycotina</taxon>
        <taxon>Eurotiomycetes</taxon>
        <taxon>Eurotiomycetidae</taxon>
        <taxon>Eurotiales</taxon>
        <taxon>Aspergillaceae</taxon>
        <taxon>Aspergillus</taxon>
    </lineage>
</organism>
<protein>
    <submittedName>
        <fullName evidence="4">Protein N-terminal amidase</fullName>
    </submittedName>
</protein>
<dbReference type="InterPro" id="IPR003010">
    <property type="entry name" value="C-N_Hydrolase"/>
</dbReference>
<dbReference type="SUPFAM" id="SSF47459">
    <property type="entry name" value="HLH, helix-loop-helix DNA-binding domain"/>
    <property type="match status" value="1"/>
</dbReference>
<gene>
    <name evidence="4" type="ORF">AAWM_07135</name>
</gene>
<sequence length="725" mass="80022">MKVATLQFAPRLGDVDGNIKRANELLKKGKVVRGVGIGVGLDLLKPDVLILPELALTAWSSYLYQHPLRLPSTPGLLYAARSLIWPGYNFPSLEAIRPFLEPVGQGPSAQWARETAKCFNCKVCVGYPEVYRGDDAQQADSSNPTETCYNSLLVVDETGDIILNYRKSFLYYTDETWAAEGNPQQGYHQLSFSNSSQSSVESQIATSFGICMDINPYRFEAPFTAWEFANRVLDTKSELVILSMAWLTLLERNELDSLADEPDLDTFNYWIQRFMPLIRKKMGHETNFDGDDANHGKKIIIVFANRAGEEPGAEGTNPARYAGTSAIVAITQKPTIRTWSKETSIEEGDPGADTDAAETDAPSFDTKILCWDMMGATTEGICFADTTADPSMVVNENRLISPIRPLELERNSGNYTESLSLAGQSYHTYLTMSDPSLGATDGSVTAKRKRDSTDSTGPDAQRLNRSSNGSNGSIPAPDTQPNFAHSSLGSYDAHLPSATTELNIDQQILQHVGPQNGISDDNALTAKAALAAHTPQNKYPPPPDATFDNNLAHGLTFGDDMGQAIGSAHGHNSTAAAVYAAREAQSMNQKPSVGSPEWHQIRKNNHKEVERRRREAINEGINQIARLVPNCDKNKGAILQRAIEYICQLHEEKKAMSERWDQNNMTTSHAINEISSQNSKLKIEVNRRGDIALKWLQRCRDAGLEFEDYEDSKELEPLDIDQGQV</sequence>
<keyword evidence="5" id="KW-1185">Reference proteome</keyword>
<feature type="region of interest" description="Disordered" evidence="1">
    <location>
        <begin position="436"/>
        <end position="492"/>
    </location>
</feature>
<evidence type="ECO:0000256" key="1">
    <source>
        <dbReference type="SAM" id="MobiDB-lite"/>
    </source>
</evidence>
<dbReference type="SMART" id="SM00353">
    <property type="entry name" value="HLH"/>
    <property type="match status" value="1"/>
</dbReference>
<dbReference type="FunFam" id="4.10.280.10:FF:000088">
    <property type="entry name" value="HLH DNA binding protein"/>
    <property type="match status" value="1"/>
</dbReference>
<dbReference type="PANTHER" id="PTHR11750:SF26">
    <property type="entry name" value="PROTEIN N-TERMINAL AMIDASE"/>
    <property type="match status" value="1"/>
</dbReference>
<dbReference type="Pfam" id="PF00795">
    <property type="entry name" value="CN_hydrolase"/>
    <property type="match status" value="1"/>
</dbReference>
<name>A0A401KYB5_ASPAW</name>
<feature type="domain" description="BHLH" evidence="3">
    <location>
        <begin position="601"/>
        <end position="649"/>
    </location>
</feature>
<dbReference type="Proteomes" id="UP000286921">
    <property type="component" value="Unassembled WGS sequence"/>
</dbReference>
<feature type="compositionally biased region" description="Polar residues" evidence="1">
    <location>
        <begin position="479"/>
        <end position="489"/>
    </location>
</feature>
<feature type="domain" description="CN hydrolase" evidence="2">
    <location>
        <begin position="1"/>
        <end position="361"/>
    </location>
</feature>
<dbReference type="InterPro" id="IPR036638">
    <property type="entry name" value="HLH_DNA-bd_sf"/>
</dbReference>
<evidence type="ECO:0000259" key="3">
    <source>
        <dbReference type="PROSITE" id="PS50888"/>
    </source>
</evidence>
<dbReference type="InterPro" id="IPR047206">
    <property type="entry name" value="bHLHzip_scCBP1-like"/>
</dbReference>
<dbReference type="InterPro" id="IPR036526">
    <property type="entry name" value="C-N_Hydrolase_sf"/>
</dbReference>
<reference evidence="4 5" key="1">
    <citation type="submission" date="2016-09" db="EMBL/GenBank/DDBJ databases">
        <title>Aspergillus awamori IFM 58123T.</title>
        <authorList>
            <person name="Kusuya Y."/>
            <person name="Shimizu M."/>
            <person name="Takahashi H."/>
            <person name="Yaguchi T."/>
        </authorList>
    </citation>
    <scope>NUCLEOTIDE SEQUENCE [LARGE SCALE GENOMIC DNA]</scope>
    <source>
        <strain evidence="4 5">IFM 58123</strain>
    </source>
</reference>
<dbReference type="InterPro" id="IPR011598">
    <property type="entry name" value="bHLH_dom"/>
</dbReference>
<dbReference type="Gene3D" id="3.60.110.10">
    <property type="entry name" value="Carbon-nitrogen hydrolase"/>
    <property type="match status" value="1"/>
</dbReference>
<feature type="region of interest" description="Disordered" evidence="1">
    <location>
        <begin position="339"/>
        <end position="359"/>
    </location>
</feature>
<accession>A0A401KYB5</accession>
<dbReference type="STRING" id="105351.A0A401KYB5"/>
<dbReference type="GO" id="GO:0008418">
    <property type="term" value="F:protein-N-terminal asparagine amidohydrolase activity"/>
    <property type="evidence" value="ECO:0007669"/>
    <property type="project" value="InterPro"/>
</dbReference>